<evidence type="ECO:0000256" key="1">
    <source>
        <dbReference type="SAM" id="Phobius"/>
    </source>
</evidence>
<proteinExistence type="predicted"/>
<keyword evidence="1" id="KW-1133">Transmembrane helix</keyword>
<dbReference type="VEuPathDB" id="VectorBase:GBRI040037"/>
<reference evidence="2" key="2">
    <citation type="submission" date="2020-05" db="UniProtKB">
        <authorList>
            <consortium name="EnsemblMetazoa"/>
        </authorList>
    </citation>
    <scope>IDENTIFICATION</scope>
    <source>
        <strain evidence="2">IAEA</strain>
    </source>
</reference>
<dbReference type="EnsemblMetazoa" id="GBRI040037-RA">
    <property type="protein sequence ID" value="GBRI040037-PA"/>
    <property type="gene ID" value="GBRI040037"/>
</dbReference>
<evidence type="ECO:0000313" key="2">
    <source>
        <dbReference type="EnsemblMetazoa" id="GBRI040037-PA"/>
    </source>
</evidence>
<sequence>MWLTEWLVSRTGWLIVWLAGCLVYAIFVAVVFVVVGVFVTFLSLKVAFDLTSYDGPYTSAGGAAKAIITATVTATNQFCLQLFLHYPSVRNSFIAMQCTRNTMLLIIS</sequence>
<accession>A0A1A9X0V5</accession>
<keyword evidence="1" id="KW-0472">Membrane</keyword>
<organism evidence="2 3">
    <name type="scientific">Glossina brevipalpis</name>
    <dbReference type="NCBI Taxonomy" id="37001"/>
    <lineage>
        <taxon>Eukaryota</taxon>
        <taxon>Metazoa</taxon>
        <taxon>Ecdysozoa</taxon>
        <taxon>Arthropoda</taxon>
        <taxon>Hexapoda</taxon>
        <taxon>Insecta</taxon>
        <taxon>Pterygota</taxon>
        <taxon>Neoptera</taxon>
        <taxon>Endopterygota</taxon>
        <taxon>Diptera</taxon>
        <taxon>Brachycera</taxon>
        <taxon>Muscomorpha</taxon>
        <taxon>Hippoboscoidea</taxon>
        <taxon>Glossinidae</taxon>
        <taxon>Glossina</taxon>
    </lineage>
</organism>
<dbReference type="AlphaFoldDB" id="A0A1A9X0V5"/>
<keyword evidence="1" id="KW-0812">Transmembrane</keyword>
<evidence type="ECO:0000313" key="3">
    <source>
        <dbReference type="Proteomes" id="UP000091820"/>
    </source>
</evidence>
<name>A0A1A9X0V5_9MUSC</name>
<feature type="transmembrane region" description="Helical" evidence="1">
    <location>
        <begin position="12"/>
        <end position="42"/>
    </location>
</feature>
<protein>
    <submittedName>
        <fullName evidence="2">Uncharacterized protein</fullName>
    </submittedName>
</protein>
<keyword evidence="3" id="KW-1185">Reference proteome</keyword>
<dbReference type="Proteomes" id="UP000091820">
    <property type="component" value="Unassembled WGS sequence"/>
</dbReference>
<reference evidence="3" key="1">
    <citation type="submission" date="2014-03" db="EMBL/GenBank/DDBJ databases">
        <authorList>
            <person name="Aksoy S."/>
            <person name="Warren W."/>
            <person name="Wilson R.K."/>
        </authorList>
    </citation>
    <scope>NUCLEOTIDE SEQUENCE [LARGE SCALE GENOMIC DNA]</scope>
    <source>
        <strain evidence="3">IAEA</strain>
    </source>
</reference>